<keyword evidence="1" id="KW-0175">Coiled coil</keyword>
<reference evidence="4 5" key="1">
    <citation type="submission" date="2011-08" db="EMBL/GenBank/DDBJ databases">
        <title>The Genome Sequence of Plasmodium vivax Brazil I.</title>
        <authorList>
            <consortium name="The Broad Institute Genome Sequencing Platform"/>
            <consortium name="The Broad Institute Genome Sequencing Center for Infectious Disease"/>
            <person name="Neafsey D."/>
            <person name="Carlton J."/>
            <person name="Barnwell J."/>
            <person name="Collins W."/>
            <person name="Escalante A."/>
            <person name="Mullikin J."/>
            <person name="Saul A."/>
            <person name="Guigo R."/>
            <person name="Camara F."/>
            <person name="Young S.K."/>
            <person name="Zeng Q."/>
            <person name="Gargeya S."/>
            <person name="Fitzgerald M."/>
            <person name="Haas B."/>
            <person name="Abouelleil A."/>
            <person name="Alvarado L."/>
            <person name="Arachchi H.M."/>
            <person name="Berlin A."/>
            <person name="Brown A."/>
            <person name="Chapman S.B."/>
            <person name="Chen Z."/>
            <person name="Dunbar C."/>
            <person name="Freedman E."/>
            <person name="Gearin G."/>
            <person name="Gellesch M."/>
            <person name="Goldberg J."/>
            <person name="Griggs A."/>
            <person name="Gujja S."/>
            <person name="Heiman D."/>
            <person name="Howarth C."/>
            <person name="Larson L."/>
            <person name="Lui A."/>
            <person name="MacDonald P.J.P."/>
            <person name="Montmayeur A."/>
            <person name="Murphy C."/>
            <person name="Neiman D."/>
            <person name="Pearson M."/>
            <person name="Priest M."/>
            <person name="Roberts A."/>
            <person name="Saif S."/>
            <person name="Shea T."/>
            <person name="Shenoy N."/>
            <person name="Sisk P."/>
            <person name="Stolte C."/>
            <person name="Sykes S."/>
            <person name="Wortman J."/>
            <person name="Nusbaum C."/>
            <person name="Birren B."/>
        </authorList>
    </citation>
    <scope>NUCLEOTIDE SEQUENCE [LARGE SCALE GENOMIC DNA]</scope>
    <source>
        <strain evidence="4 5">Brazil I</strain>
    </source>
</reference>
<accession>A0A0J9SKY2</accession>
<dbReference type="OrthoDB" id="1597724at2759"/>
<name>A0A0J9SKY2_PLAV1</name>
<evidence type="ECO:0008006" key="6">
    <source>
        <dbReference type="Google" id="ProtNLM"/>
    </source>
</evidence>
<feature type="chain" id="PRO_5005322550" description="Peripheral plastid protein 1" evidence="3">
    <location>
        <begin position="25"/>
        <end position="570"/>
    </location>
</feature>
<protein>
    <recommendedName>
        <fullName evidence="6">Peripheral plastid protein 1</fullName>
    </recommendedName>
</protein>
<evidence type="ECO:0000313" key="4">
    <source>
        <dbReference type="EMBL" id="KMZ83654.1"/>
    </source>
</evidence>
<sequence>MLFLIKNLIGCALLLFVVNTHLHGRWHKWQEELHWGRVLNGVKTPSCVHPNRNKWPYNINRNCKPKSYLYVQNKKRRKRQAYKLNRYKACSIFSIFDKSNEGKKKRGGRPSDGGVPQEGKQPSAEVPQEGKQPSVEVPQEGKQPSVEVPQEGKQPSVEVPQEGKQPSVEVPQEGKQPSAEVPQEGKQPSAEVPQVGKQPSGGVPQVGKPPTGGAPPGEVPPLSTPHGCESEGCIELSNLESNPKEALKNVATYKQHLENFKSRVILSLQTIFCSYTKGIDKKDNLRGFVLHILSDFERKHLEHTHLADVQNMRNEKVREEYLQSNYNCFLDIVKTIEENLYNILLYKIQSVKLKALDDIKETVLSHRESNADYISYVNHVNKTFEAYEKKLQSLLPASFKFSLYERMSRDSGVAEEEQRKRHPSSLSNFAYHFPMEKYEQLIKKNINYVKKLSHDLTKKKKKRLIKEIERSKNYQNILHIIDNQQKQIEILQEQLEANVEGFPGKYSPFHCAVAYRIPDTNLNISTQYVKGKFNVKLNCIPDDSLHLLGSYGFVKALPFGNLGLSFSLNF</sequence>
<feature type="signal peptide" evidence="3">
    <location>
        <begin position="1"/>
        <end position="24"/>
    </location>
</feature>
<evidence type="ECO:0000256" key="3">
    <source>
        <dbReference type="SAM" id="SignalP"/>
    </source>
</evidence>
<organism evidence="4 5">
    <name type="scientific">Plasmodium vivax (strain Brazil I)</name>
    <dbReference type="NCBI Taxonomy" id="1033975"/>
    <lineage>
        <taxon>Eukaryota</taxon>
        <taxon>Sar</taxon>
        <taxon>Alveolata</taxon>
        <taxon>Apicomplexa</taxon>
        <taxon>Aconoidasida</taxon>
        <taxon>Haemosporida</taxon>
        <taxon>Plasmodiidae</taxon>
        <taxon>Plasmodium</taxon>
        <taxon>Plasmodium (Plasmodium)</taxon>
    </lineage>
</organism>
<evidence type="ECO:0000256" key="2">
    <source>
        <dbReference type="SAM" id="MobiDB-lite"/>
    </source>
</evidence>
<feature type="coiled-coil region" evidence="1">
    <location>
        <begin position="474"/>
        <end position="501"/>
    </location>
</feature>
<feature type="region of interest" description="Disordered" evidence="2">
    <location>
        <begin position="100"/>
        <end position="228"/>
    </location>
</feature>
<keyword evidence="3" id="KW-0732">Signal</keyword>
<evidence type="ECO:0000313" key="5">
    <source>
        <dbReference type="Proteomes" id="UP000053327"/>
    </source>
</evidence>
<gene>
    <name evidence="4" type="ORF">PVBG_00734</name>
</gene>
<dbReference type="AlphaFoldDB" id="A0A0J9SKY2"/>
<evidence type="ECO:0000256" key="1">
    <source>
        <dbReference type="SAM" id="Coils"/>
    </source>
</evidence>
<proteinExistence type="predicted"/>
<dbReference type="Proteomes" id="UP000053327">
    <property type="component" value="Unassembled WGS sequence"/>
</dbReference>
<dbReference type="EMBL" id="KQ234875">
    <property type="protein sequence ID" value="KMZ83654.1"/>
    <property type="molecule type" value="Genomic_DNA"/>
</dbReference>